<dbReference type="InterPro" id="IPR058718">
    <property type="entry name" value="Agl6_TM_C"/>
</dbReference>
<evidence type="ECO:0000259" key="3">
    <source>
        <dbReference type="Pfam" id="PF26629"/>
    </source>
</evidence>
<evidence type="ECO:0000259" key="2">
    <source>
        <dbReference type="Pfam" id="PF00535"/>
    </source>
</evidence>
<dbReference type="PANTHER" id="PTHR48090">
    <property type="entry name" value="UNDECAPRENYL-PHOSPHATE 4-DEOXY-4-FORMAMIDO-L-ARABINOSE TRANSFERASE-RELATED"/>
    <property type="match status" value="1"/>
</dbReference>
<dbReference type="InterPro" id="IPR001173">
    <property type="entry name" value="Glyco_trans_2-like"/>
</dbReference>
<keyword evidence="5" id="KW-1185">Reference proteome</keyword>
<dbReference type="InterPro" id="IPR050256">
    <property type="entry name" value="Glycosyltransferase_2"/>
</dbReference>
<comment type="caution">
    <text evidence="4">The sequence shown here is derived from an EMBL/GenBank/DDBJ whole genome shotgun (WGS) entry which is preliminary data.</text>
</comment>
<proteinExistence type="predicted"/>
<dbReference type="SUPFAM" id="SSF53448">
    <property type="entry name" value="Nucleotide-diphospho-sugar transferases"/>
    <property type="match status" value="1"/>
</dbReference>
<dbReference type="Gene3D" id="3.90.550.10">
    <property type="entry name" value="Spore Coat Polysaccharide Biosynthesis Protein SpsA, Chain A"/>
    <property type="match status" value="1"/>
</dbReference>
<keyword evidence="1" id="KW-0812">Transmembrane</keyword>
<evidence type="ECO:0000256" key="1">
    <source>
        <dbReference type="SAM" id="Phobius"/>
    </source>
</evidence>
<gene>
    <name evidence="4" type="ORF">I7X39_15945</name>
</gene>
<protein>
    <submittedName>
        <fullName evidence="4">Glycosyltransferase family 2 protein</fullName>
    </submittedName>
</protein>
<dbReference type="Proteomes" id="UP000613266">
    <property type="component" value="Unassembled WGS sequence"/>
</dbReference>
<accession>A0A931J6E4</accession>
<feature type="transmembrane region" description="Helical" evidence="1">
    <location>
        <begin position="266"/>
        <end position="293"/>
    </location>
</feature>
<dbReference type="InterPro" id="IPR029044">
    <property type="entry name" value="Nucleotide-diphossugar_trans"/>
</dbReference>
<feature type="domain" description="Low-salt glycan biosynthesis hexosyltransferase Agl6 C-terminal transmembrane region" evidence="3">
    <location>
        <begin position="288"/>
        <end position="376"/>
    </location>
</feature>
<feature type="transmembrane region" description="Helical" evidence="1">
    <location>
        <begin position="353"/>
        <end position="376"/>
    </location>
</feature>
<keyword evidence="1" id="KW-0472">Membrane</keyword>
<feature type="transmembrane region" description="Helical" evidence="1">
    <location>
        <begin position="314"/>
        <end position="333"/>
    </location>
</feature>
<dbReference type="Pfam" id="PF00535">
    <property type="entry name" value="Glycos_transf_2"/>
    <property type="match status" value="1"/>
</dbReference>
<dbReference type="PANTHER" id="PTHR48090:SF7">
    <property type="entry name" value="RFBJ PROTEIN"/>
    <property type="match status" value="1"/>
</dbReference>
<feature type="transmembrane region" description="Helical" evidence="1">
    <location>
        <begin position="221"/>
        <end position="246"/>
    </location>
</feature>
<name>A0A931J6E4_9BURK</name>
<dbReference type="Pfam" id="PF26629">
    <property type="entry name" value="GT2_TM_C"/>
    <property type="match status" value="1"/>
</dbReference>
<dbReference type="EMBL" id="JAEDAK010000011">
    <property type="protein sequence ID" value="MBH9578384.1"/>
    <property type="molecule type" value="Genomic_DNA"/>
</dbReference>
<sequence>MIELTVLMPCLNEALTVETCIRKALSFFRRAGINGEIVVADNGSTDGSVQLAQAAGARVLVVRERGYGAALAAGVRAARGRYIIMGDSDDSYDFSRLDAFLEALRAGSDLVMGNRFAGGIAEGAMPPLHRYLGNPVLSFIGRLFFSSPIRDFHCGLRGFVRDAVLALDLQSPGMEYASEMVVKATLYGLQISEVPTTLAPDGRGRPPHLRSWRDGWRHLRFLLIHAPAWLFLWPGLVLLCVGLSFAALLVRGPLPLGFLTLDFHTLLYAAVAACLGLQMVLFAGLSFVHCVAIGVLPAMPERLKFFQSVSLERGLVIGLVLVVSGMLMALRSVQLWSGEGFKAIDPGVVMRVAIPAAALVLAGMQVSTSAFLLEYIRLAPRVRERGGRGRST</sequence>
<dbReference type="RefSeq" id="WP_198112152.1">
    <property type="nucleotide sequence ID" value="NZ_JAEDAK010000011.1"/>
</dbReference>
<organism evidence="4 5">
    <name type="scientific">Inhella proteolytica</name>
    <dbReference type="NCBI Taxonomy" id="2795029"/>
    <lineage>
        <taxon>Bacteria</taxon>
        <taxon>Pseudomonadati</taxon>
        <taxon>Pseudomonadota</taxon>
        <taxon>Betaproteobacteria</taxon>
        <taxon>Burkholderiales</taxon>
        <taxon>Sphaerotilaceae</taxon>
        <taxon>Inhella</taxon>
    </lineage>
</organism>
<keyword evidence="1" id="KW-1133">Transmembrane helix</keyword>
<dbReference type="CDD" id="cd04179">
    <property type="entry name" value="DPM_DPG-synthase_like"/>
    <property type="match status" value="1"/>
</dbReference>
<reference evidence="4" key="1">
    <citation type="submission" date="2020-12" db="EMBL/GenBank/DDBJ databases">
        <title>The genome sequence of Inhella sp. 1Y17.</title>
        <authorList>
            <person name="Liu Y."/>
        </authorList>
    </citation>
    <scope>NUCLEOTIDE SEQUENCE</scope>
    <source>
        <strain evidence="4">1Y17</strain>
    </source>
</reference>
<dbReference type="AlphaFoldDB" id="A0A931J6E4"/>
<evidence type="ECO:0000313" key="5">
    <source>
        <dbReference type="Proteomes" id="UP000613266"/>
    </source>
</evidence>
<evidence type="ECO:0000313" key="4">
    <source>
        <dbReference type="EMBL" id="MBH9578384.1"/>
    </source>
</evidence>
<feature type="domain" description="Glycosyltransferase 2-like" evidence="2">
    <location>
        <begin position="5"/>
        <end position="164"/>
    </location>
</feature>